<feature type="binding site" evidence="10">
    <location>
        <position position="540"/>
    </location>
    <ligand>
        <name>ATP</name>
        <dbReference type="ChEBI" id="CHEBI:30616"/>
    </ligand>
</feature>
<dbReference type="GO" id="GO:0005886">
    <property type="term" value="C:plasma membrane"/>
    <property type="evidence" value="ECO:0007669"/>
    <property type="project" value="UniProtKB-SubCell"/>
</dbReference>
<dbReference type="Pfam" id="PF01043">
    <property type="entry name" value="SecA_PP_bind"/>
    <property type="match status" value="1"/>
</dbReference>
<dbReference type="EMBL" id="CP080507">
    <property type="protein sequence ID" value="QYM78923.1"/>
    <property type="molecule type" value="Genomic_DNA"/>
</dbReference>
<dbReference type="InterPro" id="IPR000185">
    <property type="entry name" value="SecA"/>
</dbReference>
<dbReference type="SUPFAM" id="SSF52540">
    <property type="entry name" value="P-loop containing nucleoside triphosphate hydrolases"/>
    <property type="match status" value="2"/>
</dbReference>
<dbReference type="EC" id="7.4.2.8" evidence="10"/>
<dbReference type="InterPro" id="IPR001650">
    <property type="entry name" value="Helicase_C-like"/>
</dbReference>
<dbReference type="InterPro" id="IPR014001">
    <property type="entry name" value="Helicase_ATP-bd"/>
</dbReference>
<dbReference type="InterPro" id="IPR027417">
    <property type="entry name" value="P-loop_NTPase"/>
</dbReference>
<reference evidence="14" key="1">
    <citation type="submission" date="2021-08" db="EMBL/GenBank/DDBJ databases">
        <title>Genome of a novel bacterium of the phylum Verrucomicrobia, Oleiharenicola sp. KSB-15.</title>
        <authorList>
            <person name="Chung J.-H."/>
            <person name="Ahn J.-H."/>
            <person name="Yoon Y."/>
            <person name="Kim D.-Y."/>
            <person name="An S.-H."/>
            <person name="Park I."/>
            <person name="Yeon J."/>
        </authorList>
    </citation>
    <scope>NUCLEOTIDE SEQUENCE</scope>
    <source>
        <strain evidence="14">KSB-15</strain>
    </source>
</reference>
<evidence type="ECO:0000259" key="13">
    <source>
        <dbReference type="PROSITE" id="PS51196"/>
    </source>
</evidence>
<sequence length="663" mass="74154">MPLPMEEVRRTETRRLEKLPEGLDSLVHRAHGAWKSRRRFQRELWESAGRIETAAEALRTLHELELRDLLRACRAKVRRRGRDWISIFEEVLPAVVETAHREIGLRPYRVQIMGALGIAHGRLVEMATGEGKTLTISLAAVPLGWLGLPCHVITANDYLAERDANELAPLYRACGLRAGHISAPMSQEDRRSNYLAGVVYTTSKELVADFLRDRLALGPLTDPGRRTVARFLKLPQGTQPLVQRGLYSAIVDEADNQMIDEAVTPLIISREQENADLLHASRLADRLAASLLVGEDYELNVQFKEVKLLELAHGKVAAWCREHGEGVFSHPAWMETLVTQALHARHFFLRDKQYVVVDGQVIIVDEFTGRLMPGRTWRLGLHQAVQAKEGVSVTNPAESLARLSFQRFFRLFRLLSGITGTGAEASNEFWRMYELPLVVIPPHRPCVRAEWREEFFVTAAEKWKAIVAEIERLHAQGQPILVGTRSVAASEHLGHLLTARGFTFSILNAVRHKEEAAIVSLAGEPNSITIATNMAGRGTDIRLGHGVAGHGGLHVILTELHESGRIDRQLRGRAGRQGDPGSTHTFASFEDELVERFLPPPVQRLVLAVLRRHPPGSRKVAAWALHLAQKRAQKQAYVQRRMVAAQDQQLAENLIAGENVDQV</sequence>
<dbReference type="GO" id="GO:0031522">
    <property type="term" value="C:cell envelope Sec protein transport complex"/>
    <property type="evidence" value="ECO:0007669"/>
    <property type="project" value="TreeGrafter"/>
</dbReference>
<dbReference type="SMART" id="SM00958">
    <property type="entry name" value="SecA_PP_bind"/>
    <property type="match status" value="1"/>
</dbReference>
<dbReference type="KEGG" id="ole:K0B96_16710"/>
<evidence type="ECO:0000259" key="11">
    <source>
        <dbReference type="PROSITE" id="PS51192"/>
    </source>
</evidence>
<evidence type="ECO:0000256" key="6">
    <source>
        <dbReference type="ARBA" id="ARBA00022927"/>
    </source>
</evidence>
<keyword evidence="9 10" id="KW-0472">Membrane</keyword>
<dbReference type="AlphaFoldDB" id="A0A8F9XJQ6"/>
<evidence type="ECO:0000256" key="5">
    <source>
        <dbReference type="ARBA" id="ARBA00022840"/>
    </source>
</evidence>
<dbReference type="GO" id="GO:0065002">
    <property type="term" value="P:intracellular protein transmembrane transport"/>
    <property type="evidence" value="ECO:0007669"/>
    <property type="project" value="UniProtKB-UniRule"/>
</dbReference>
<dbReference type="PROSITE" id="PS51196">
    <property type="entry name" value="SECA_MOTOR_DEAD"/>
    <property type="match status" value="1"/>
</dbReference>
<evidence type="ECO:0000256" key="4">
    <source>
        <dbReference type="ARBA" id="ARBA00022741"/>
    </source>
</evidence>
<evidence type="ECO:0000256" key="1">
    <source>
        <dbReference type="ARBA" id="ARBA00022448"/>
    </source>
</evidence>
<dbReference type="InterPro" id="IPR020937">
    <property type="entry name" value="SecA_CS"/>
</dbReference>
<comment type="similarity">
    <text evidence="10">Belongs to the SecA family.</text>
</comment>
<dbReference type="PANTHER" id="PTHR30612">
    <property type="entry name" value="SECA INNER MEMBRANE COMPONENT OF SEC PROTEIN SECRETION SYSTEM"/>
    <property type="match status" value="1"/>
</dbReference>
<gene>
    <name evidence="10" type="primary">secA</name>
    <name evidence="14" type="ORF">K0B96_16710</name>
</gene>
<keyword evidence="15" id="KW-1185">Reference proteome</keyword>
<organism evidence="14 15">
    <name type="scientific">Horticoccus luteus</name>
    <dbReference type="NCBI Taxonomy" id="2862869"/>
    <lineage>
        <taxon>Bacteria</taxon>
        <taxon>Pseudomonadati</taxon>
        <taxon>Verrucomicrobiota</taxon>
        <taxon>Opitutia</taxon>
        <taxon>Opitutales</taxon>
        <taxon>Opitutaceae</taxon>
        <taxon>Horticoccus</taxon>
    </lineage>
</organism>
<keyword evidence="7 10" id="KW-1278">Translocase</keyword>
<comment type="function">
    <text evidence="10">Part of the Sec protein translocase complex. Interacts with the SecYEG preprotein conducting channel. Has a central role in coupling the hydrolysis of ATP to the transfer of proteins into and across the cell membrane, serving as an ATP-driven molecular motor driving the stepwise translocation of polypeptide chains across the membrane.</text>
</comment>
<dbReference type="GO" id="GO:0006605">
    <property type="term" value="P:protein targeting"/>
    <property type="evidence" value="ECO:0007669"/>
    <property type="project" value="UniProtKB-UniRule"/>
</dbReference>
<dbReference type="Pfam" id="PF21090">
    <property type="entry name" value="P-loop_SecA"/>
    <property type="match status" value="2"/>
</dbReference>
<protein>
    <recommendedName>
        <fullName evidence="10">Protein translocase subunit SecA</fullName>
        <ecNumber evidence="10">7.4.2.8</ecNumber>
    </recommendedName>
</protein>
<keyword evidence="5 10" id="KW-0067">ATP-binding</keyword>
<keyword evidence="1 10" id="KW-0813">Transport</keyword>
<dbReference type="Gene3D" id="3.40.50.300">
    <property type="entry name" value="P-loop containing nucleotide triphosphate hydrolases"/>
    <property type="match status" value="2"/>
</dbReference>
<dbReference type="PROSITE" id="PS51194">
    <property type="entry name" value="HELICASE_CTER"/>
    <property type="match status" value="1"/>
</dbReference>
<dbReference type="Proteomes" id="UP000825051">
    <property type="component" value="Chromosome"/>
</dbReference>
<evidence type="ECO:0000256" key="8">
    <source>
        <dbReference type="ARBA" id="ARBA00023010"/>
    </source>
</evidence>
<dbReference type="CDD" id="cd18803">
    <property type="entry name" value="SF2_C_secA"/>
    <property type="match status" value="1"/>
</dbReference>
<dbReference type="HAMAP" id="MF_01382">
    <property type="entry name" value="SecA"/>
    <property type="match status" value="1"/>
</dbReference>
<comment type="catalytic activity">
    <reaction evidence="10">
        <text>ATP + H2O + cellular proteinSide 1 = ADP + phosphate + cellular proteinSide 2.</text>
        <dbReference type="EC" id="7.4.2.8"/>
    </reaction>
</comment>
<keyword evidence="2 10" id="KW-1003">Cell membrane</keyword>
<keyword evidence="3 10" id="KW-0963">Cytoplasm</keyword>
<keyword evidence="8 10" id="KW-0811">Translocation</keyword>
<dbReference type="Pfam" id="PF07517">
    <property type="entry name" value="SecA_DEAD"/>
    <property type="match status" value="1"/>
</dbReference>
<evidence type="ECO:0000256" key="7">
    <source>
        <dbReference type="ARBA" id="ARBA00022967"/>
    </source>
</evidence>
<evidence type="ECO:0000259" key="12">
    <source>
        <dbReference type="PROSITE" id="PS51194"/>
    </source>
</evidence>
<dbReference type="InterPro" id="IPR036670">
    <property type="entry name" value="SecA_X-link_sf"/>
</dbReference>
<accession>A0A8F9XJQ6</accession>
<dbReference type="SMART" id="SM00957">
    <property type="entry name" value="SecA_DEAD"/>
    <property type="match status" value="1"/>
</dbReference>
<dbReference type="GO" id="GO:0005829">
    <property type="term" value="C:cytosol"/>
    <property type="evidence" value="ECO:0007669"/>
    <property type="project" value="TreeGrafter"/>
</dbReference>
<dbReference type="InterPro" id="IPR011115">
    <property type="entry name" value="SecA_DEAD"/>
</dbReference>
<feature type="domain" description="Helicase C-terminal" evidence="12">
    <location>
        <begin position="465"/>
        <end position="621"/>
    </location>
</feature>
<evidence type="ECO:0000256" key="9">
    <source>
        <dbReference type="ARBA" id="ARBA00023136"/>
    </source>
</evidence>
<dbReference type="CDD" id="cd17928">
    <property type="entry name" value="DEXDc_SecA"/>
    <property type="match status" value="1"/>
</dbReference>
<dbReference type="PANTHER" id="PTHR30612:SF0">
    <property type="entry name" value="CHLOROPLAST PROTEIN-TRANSPORTING ATPASE"/>
    <property type="match status" value="1"/>
</dbReference>
<dbReference type="InterPro" id="IPR011130">
    <property type="entry name" value="SecA_preprotein_X-link_dom"/>
</dbReference>
<dbReference type="GO" id="GO:0008564">
    <property type="term" value="F:protein-exporting ATPase activity"/>
    <property type="evidence" value="ECO:0007669"/>
    <property type="project" value="UniProtKB-EC"/>
</dbReference>
<dbReference type="FunFam" id="3.40.50.300:FF:000429">
    <property type="entry name" value="Preprotein translocase subunit SecA"/>
    <property type="match status" value="1"/>
</dbReference>
<dbReference type="PROSITE" id="PS51192">
    <property type="entry name" value="HELICASE_ATP_BIND_1"/>
    <property type="match status" value="1"/>
</dbReference>
<evidence type="ECO:0000313" key="14">
    <source>
        <dbReference type="EMBL" id="QYM78923.1"/>
    </source>
</evidence>
<dbReference type="RefSeq" id="WP_220162108.1">
    <property type="nucleotide sequence ID" value="NZ_CP080507.1"/>
</dbReference>
<evidence type="ECO:0000256" key="2">
    <source>
        <dbReference type="ARBA" id="ARBA00022475"/>
    </source>
</evidence>
<feature type="domain" description="Helicase ATP-binding" evidence="11">
    <location>
        <begin position="113"/>
        <end position="300"/>
    </location>
</feature>
<feature type="binding site" evidence="10">
    <location>
        <position position="111"/>
    </location>
    <ligand>
        <name>ATP</name>
        <dbReference type="ChEBI" id="CHEBI:30616"/>
    </ligand>
</feature>
<feature type="binding site" evidence="10">
    <location>
        <begin position="129"/>
        <end position="133"/>
    </location>
    <ligand>
        <name>ATP</name>
        <dbReference type="ChEBI" id="CHEBI:30616"/>
    </ligand>
</feature>
<evidence type="ECO:0000256" key="10">
    <source>
        <dbReference type="HAMAP-Rule" id="MF_01382"/>
    </source>
</evidence>
<dbReference type="SUPFAM" id="SSF81767">
    <property type="entry name" value="Pre-protein crosslinking domain of SecA"/>
    <property type="match status" value="1"/>
</dbReference>
<keyword evidence="4 10" id="KW-0547">Nucleotide-binding</keyword>
<dbReference type="PRINTS" id="PR00906">
    <property type="entry name" value="SECA"/>
</dbReference>
<comment type="subcellular location">
    <subcellularLocation>
        <location evidence="10">Cell membrane</location>
        <topology evidence="10">Peripheral membrane protein</topology>
        <orientation evidence="10">Cytoplasmic side</orientation>
    </subcellularLocation>
    <subcellularLocation>
        <location evidence="10">Cytoplasm</location>
    </subcellularLocation>
    <text evidence="10">Distribution is 50-50.</text>
</comment>
<dbReference type="GO" id="GO:0017038">
    <property type="term" value="P:protein import"/>
    <property type="evidence" value="ECO:0007669"/>
    <property type="project" value="InterPro"/>
</dbReference>
<dbReference type="InterPro" id="IPR014018">
    <property type="entry name" value="SecA_motor_DEAD"/>
</dbReference>
<feature type="domain" description="SecA family profile" evidence="13">
    <location>
        <begin position="26"/>
        <end position="618"/>
    </location>
</feature>
<keyword evidence="6 10" id="KW-0653">Protein transport</keyword>
<evidence type="ECO:0000256" key="3">
    <source>
        <dbReference type="ARBA" id="ARBA00022490"/>
    </source>
</evidence>
<evidence type="ECO:0000313" key="15">
    <source>
        <dbReference type="Proteomes" id="UP000825051"/>
    </source>
</evidence>
<dbReference type="PROSITE" id="PS01312">
    <property type="entry name" value="SECA"/>
    <property type="match status" value="1"/>
</dbReference>
<proteinExistence type="inferred from homology"/>
<dbReference type="GO" id="GO:0005524">
    <property type="term" value="F:ATP binding"/>
    <property type="evidence" value="ECO:0007669"/>
    <property type="project" value="UniProtKB-UniRule"/>
</dbReference>
<comment type="subunit">
    <text evidence="10">Monomer and homodimer. Part of the essential Sec protein translocation apparatus which comprises SecA, SecYEG and auxiliary proteins SecDF. Other proteins may also be involved.</text>
</comment>
<dbReference type="InterPro" id="IPR044722">
    <property type="entry name" value="SecA_SF2_C"/>
</dbReference>
<dbReference type="Gene3D" id="3.90.1440.10">
    <property type="entry name" value="SecA, preprotein cross-linking domain"/>
    <property type="match status" value="1"/>
</dbReference>
<dbReference type="GO" id="GO:0043952">
    <property type="term" value="P:protein transport by the Sec complex"/>
    <property type="evidence" value="ECO:0007669"/>
    <property type="project" value="TreeGrafter"/>
</dbReference>
<name>A0A8F9XJQ6_9BACT</name>